<dbReference type="EMBL" id="MSZX01000006">
    <property type="protein sequence ID" value="OPA76770.1"/>
    <property type="molecule type" value="Genomic_DNA"/>
</dbReference>
<dbReference type="RefSeq" id="WP_078499786.1">
    <property type="nucleotide sequence ID" value="NZ_MSZX01000006.1"/>
</dbReference>
<dbReference type="OrthoDB" id="9782993at2"/>
<organism evidence="9 10">
    <name type="scientific">Paenibacillus selenitireducens</name>
    <dbReference type="NCBI Taxonomy" id="1324314"/>
    <lineage>
        <taxon>Bacteria</taxon>
        <taxon>Bacillati</taxon>
        <taxon>Bacillota</taxon>
        <taxon>Bacilli</taxon>
        <taxon>Bacillales</taxon>
        <taxon>Paenibacillaceae</taxon>
        <taxon>Paenibacillus</taxon>
    </lineage>
</organism>
<evidence type="ECO:0000256" key="5">
    <source>
        <dbReference type="ARBA" id="ARBA00023159"/>
    </source>
</evidence>
<dbReference type="SMART" id="SM00966">
    <property type="entry name" value="SpoVT_AbrB"/>
    <property type="match status" value="1"/>
</dbReference>
<evidence type="ECO:0000256" key="3">
    <source>
        <dbReference type="ARBA" id="ARBA00023015"/>
    </source>
</evidence>
<keyword evidence="3" id="KW-0805">Transcription regulation</keyword>
<sequence>MKATGMVRQIDDLGRVVIPKELRRTLGISERDPLEIFIDGNRVILQKYAPGCVLCGAVENVEPGPYGKLICKGCTDQIKGQAPKLVPASMLNE</sequence>
<evidence type="ECO:0000313" key="10">
    <source>
        <dbReference type="Proteomes" id="UP000190188"/>
    </source>
</evidence>
<dbReference type="Pfam" id="PF04014">
    <property type="entry name" value="MazE_antitoxin"/>
    <property type="match status" value="1"/>
</dbReference>
<dbReference type="GO" id="GO:0030435">
    <property type="term" value="P:sporulation resulting in formation of a cellular spore"/>
    <property type="evidence" value="ECO:0007669"/>
    <property type="project" value="UniProtKB-KW"/>
</dbReference>
<keyword evidence="5" id="KW-0010">Activator</keyword>
<protein>
    <submittedName>
        <fullName evidence="9">AbrB family transcriptional regulator</fullName>
    </submittedName>
</protein>
<dbReference type="PROSITE" id="PS51740">
    <property type="entry name" value="SPOVT_ABRB"/>
    <property type="match status" value="1"/>
</dbReference>
<dbReference type="GO" id="GO:0042802">
    <property type="term" value="F:identical protein binding"/>
    <property type="evidence" value="ECO:0007669"/>
    <property type="project" value="UniProtKB-ARBA"/>
</dbReference>
<keyword evidence="10" id="KW-1185">Reference proteome</keyword>
<proteinExistence type="predicted"/>
<evidence type="ECO:0000256" key="1">
    <source>
        <dbReference type="ARBA" id="ARBA00022491"/>
    </source>
</evidence>
<comment type="caution">
    <text evidence="9">The sequence shown here is derived from an EMBL/GenBank/DDBJ whole genome shotgun (WGS) entry which is preliminary data.</text>
</comment>
<dbReference type="InterPro" id="IPR037914">
    <property type="entry name" value="SpoVT-AbrB_sf"/>
</dbReference>
<dbReference type="AlphaFoldDB" id="A0A1T2XAA3"/>
<reference evidence="9 10" key="1">
    <citation type="submission" date="2017-01" db="EMBL/GenBank/DDBJ databases">
        <title>Genome analysis of Paenibacillus selenitrireducens ES3-24.</title>
        <authorList>
            <person name="Xu D."/>
            <person name="Yao R."/>
            <person name="Zheng S."/>
        </authorList>
    </citation>
    <scope>NUCLEOTIDE SEQUENCE [LARGE SCALE GENOMIC DNA]</scope>
    <source>
        <strain evidence="9 10">ES3-24</strain>
    </source>
</reference>
<keyword evidence="6" id="KW-0804">Transcription</keyword>
<dbReference type="PANTHER" id="PTHR36432:SF1">
    <property type="entry name" value="STAGE V SPORULATION PROTEIN T"/>
    <property type="match status" value="1"/>
</dbReference>
<dbReference type="Gene3D" id="2.10.260.10">
    <property type="match status" value="1"/>
</dbReference>
<name>A0A1T2XAA3_9BACL</name>
<keyword evidence="4 7" id="KW-0238">DNA-binding</keyword>
<dbReference type="STRING" id="1324314.BVG16_16505"/>
<dbReference type="InterPro" id="IPR007159">
    <property type="entry name" value="SpoVT-AbrB_dom"/>
</dbReference>
<dbReference type="FunFam" id="2.10.260.10:FF:000001">
    <property type="entry name" value="Stage V sporulation protein T"/>
    <property type="match status" value="1"/>
</dbReference>
<dbReference type="InterPro" id="IPR052731">
    <property type="entry name" value="B_subtilis_Trans_State_Reg"/>
</dbReference>
<dbReference type="SUPFAM" id="SSF89447">
    <property type="entry name" value="AbrB/MazE/MraZ-like"/>
    <property type="match status" value="1"/>
</dbReference>
<evidence type="ECO:0000256" key="6">
    <source>
        <dbReference type="ARBA" id="ARBA00023163"/>
    </source>
</evidence>
<dbReference type="NCBIfam" id="TIGR01439">
    <property type="entry name" value="lp_hng_hel_AbrB"/>
    <property type="match status" value="1"/>
</dbReference>
<keyword evidence="2" id="KW-0749">Sporulation</keyword>
<evidence type="ECO:0000256" key="4">
    <source>
        <dbReference type="ARBA" id="ARBA00023125"/>
    </source>
</evidence>
<dbReference type="Proteomes" id="UP000190188">
    <property type="component" value="Unassembled WGS sequence"/>
</dbReference>
<dbReference type="PANTHER" id="PTHR36432">
    <property type="match status" value="1"/>
</dbReference>
<dbReference type="GO" id="GO:0003677">
    <property type="term" value="F:DNA binding"/>
    <property type="evidence" value="ECO:0007669"/>
    <property type="project" value="UniProtKB-UniRule"/>
</dbReference>
<keyword evidence="1" id="KW-0678">Repressor</keyword>
<gene>
    <name evidence="9" type="ORF">BVG16_16505</name>
</gene>
<evidence type="ECO:0000256" key="2">
    <source>
        <dbReference type="ARBA" id="ARBA00022969"/>
    </source>
</evidence>
<evidence type="ECO:0000259" key="8">
    <source>
        <dbReference type="PROSITE" id="PS51740"/>
    </source>
</evidence>
<evidence type="ECO:0000313" key="9">
    <source>
        <dbReference type="EMBL" id="OPA76770.1"/>
    </source>
</evidence>
<feature type="domain" description="SpoVT-AbrB" evidence="8">
    <location>
        <begin position="5"/>
        <end position="50"/>
    </location>
</feature>
<evidence type="ECO:0000256" key="7">
    <source>
        <dbReference type="PROSITE-ProRule" id="PRU01076"/>
    </source>
</evidence>
<accession>A0A1T2XAA3</accession>